<evidence type="ECO:0000256" key="7">
    <source>
        <dbReference type="ARBA" id="ARBA00024883"/>
    </source>
</evidence>
<dbReference type="InterPro" id="IPR006380">
    <property type="entry name" value="SPP-like_dom"/>
</dbReference>
<comment type="similarity">
    <text evidence="2 9">Belongs to the glycosyltransferase 1 family.</text>
</comment>
<dbReference type="InterPro" id="IPR012819">
    <property type="entry name" value="SPS_pln"/>
</dbReference>
<dbReference type="Gene3D" id="3.40.50.1000">
    <property type="entry name" value="HAD superfamily/HAD-like"/>
    <property type="match status" value="1"/>
</dbReference>
<dbReference type="Gene3D" id="3.40.50.2000">
    <property type="entry name" value="Glycogen Phosphorylase B"/>
    <property type="match status" value="2"/>
</dbReference>
<organism evidence="13 14">
    <name type="scientific">Acorus gramineus</name>
    <name type="common">Dwarf sweet flag</name>
    <dbReference type="NCBI Taxonomy" id="55184"/>
    <lineage>
        <taxon>Eukaryota</taxon>
        <taxon>Viridiplantae</taxon>
        <taxon>Streptophyta</taxon>
        <taxon>Embryophyta</taxon>
        <taxon>Tracheophyta</taxon>
        <taxon>Spermatophyta</taxon>
        <taxon>Magnoliopsida</taxon>
        <taxon>Liliopsida</taxon>
        <taxon>Acoraceae</taxon>
        <taxon>Acorus</taxon>
    </lineage>
</organism>
<dbReference type="Gene3D" id="3.90.1070.10">
    <property type="match status" value="1"/>
</dbReference>
<dbReference type="InterPro" id="IPR023214">
    <property type="entry name" value="HAD_sf"/>
</dbReference>
<proteinExistence type="inferred from homology"/>
<reference evidence="13" key="2">
    <citation type="submission" date="2023-06" db="EMBL/GenBank/DDBJ databases">
        <authorList>
            <person name="Ma L."/>
            <person name="Liu K.-W."/>
            <person name="Li Z."/>
            <person name="Hsiao Y.-Y."/>
            <person name="Qi Y."/>
            <person name="Fu T."/>
            <person name="Tang G."/>
            <person name="Zhang D."/>
            <person name="Sun W.-H."/>
            <person name="Liu D.-K."/>
            <person name="Li Y."/>
            <person name="Chen G.-Z."/>
            <person name="Liu X.-D."/>
            <person name="Liao X.-Y."/>
            <person name="Jiang Y.-T."/>
            <person name="Yu X."/>
            <person name="Hao Y."/>
            <person name="Huang J."/>
            <person name="Zhao X.-W."/>
            <person name="Ke S."/>
            <person name="Chen Y.-Y."/>
            <person name="Wu W.-L."/>
            <person name="Hsu J.-L."/>
            <person name="Lin Y.-F."/>
            <person name="Huang M.-D."/>
            <person name="Li C.-Y."/>
            <person name="Huang L."/>
            <person name="Wang Z.-W."/>
            <person name="Zhao X."/>
            <person name="Zhong W.-Y."/>
            <person name="Peng D.-H."/>
            <person name="Ahmad S."/>
            <person name="Lan S."/>
            <person name="Zhang J.-S."/>
            <person name="Tsai W.-C."/>
            <person name="Van De Peer Y."/>
            <person name="Liu Z.-J."/>
        </authorList>
    </citation>
    <scope>NUCLEOTIDE SEQUENCE</scope>
    <source>
        <strain evidence="13">SCP</strain>
        <tissue evidence="13">Leaves</tissue>
    </source>
</reference>
<dbReference type="InterPro" id="IPR035659">
    <property type="entry name" value="SPS_C"/>
</dbReference>
<comment type="pathway">
    <text evidence="1 9">Glycan biosynthesis; sucrose biosynthesis; sucrose from D-fructose 6-phosphate and UDP-alpha-D-glucose: step 1/2.</text>
</comment>
<name>A0AAV9BD99_ACOGR</name>
<dbReference type="GO" id="GO:0005986">
    <property type="term" value="P:sucrose biosynthetic process"/>
    <property type="evidence" value="ECO:0007669"/>
    <property type="project" value="UniProtKB-UniRule"/>
</dbReference>
<evidence type="ECO:0000256" key="1">
    <source>
        <dbReference type="ARBA" id="ARBA00005027"/>
    </source>
</evidence>
<evidence type="ECO:0000313" key="14">
    <source>
        <dbReference type="Proteomes" id="UP001179952"/>
    </source>
</evidence>
<keyword evidence="5 9" id="KW-0328">Glycosyltransferase</keyword>
<dbReference type="CDD" id="cd16419">
    <property type="entry name" value="HAD_SPS"/>
    <property type="match status" value="1"/>
</dbReference>
<dbReference type="AlphaFoldDB" id="A0AAV9BD99"/>
<feature type="domain" description="Sucrose phosphatase-like" evidence="11">
    <location>
        <begin position="807"/>
        <end position="993"/>
    </location>
</feature>
<protein>
    <recommendedName>
        <fullName evidence="4 9">Sucrose-phosphate synthase</fullName>
        <ecNumber evidence="4 9">2.4.1.14</ecNumber>
    </recommendedName>
</protein>
<feature type="domain" description="Glycosyl transferase family 1" evidence="10">
    <location>
        <begin position="496"/>
        <end position="662"/>
    </location>
</feature>
<evidence type="ECO:0000259" key="10">
    <source>
        <dbReference type="Pfam" id="PF00534"/>
    </source>
</evidence>
<evidence type="ECO:0000256" key="8">
    <source>
        <dbReference type="ARBA" id="ARBA00047471"/>
    </source>
</evidence>
<evidence type="ECO:0000259" key="12">
    <source>
        <dbReference type="Pfam" id="PF13579"/>
    </source>
</evidence>
<comment type="caution">
    <text evidence="13">The sequence shown here is derived from an EMBL/GenBank/DDBJ whole genome shotgun (WGS) entry which is preliminary data.</text>
</comment>
<dbReference type="Pfam" id="PF05116">
    <property type="entry name" value="S6PP"/>
    <property type="match status" value="1"/>
</dbReference>
<dbReference type="EC" id="2.4.1.14" evidence="4 9"/>
<dbReference type="PANTHER" id="PTHR46039">
    <property type="entry name" value="SUCROSE-PHOSPHATE SYNTHASE 3-RELATED"/>
    <property type="match status" value="1"/>
</dbReference>
<comment type="catalytic activity">
    <reaction evidence="8 9">
        <text>beta-D-fructose 6-phosphate + UDP-alpha-D-glucose = sucrose 6(F)-phosphate + UDP + H(+)</text>
        <dbReference type="Rhea" id="RHEA:22172"/>
        <dbReference type="ChEBI" id="CHEBI:15378"/>
        <dbReference type="ChEBI" id="CHEBI:57634"/>
        <dbReference type="ChEBI" id="CHEBI:57723"/>
        <dbReference type="ChEBI" id="CHEBI:58223"/>
        <dbReference type="ChEBI" id="CHEBI:58885"/>
        <dbReference type="EC" id="2.4.1.14"/>
    </reaction>
</comment>
<evidence type="ECO:0000259" key="11">
    <source>
        <dbReference type="Pfam" id="PF05116"/>
    </source>
</evidence>
<dbReference type="PANTHER" id="PTHR46039:SF1">
    <property type="entry name" value="SUCROSE-PHOSPHATE SYNTHASE 4"/>
    <property type="match status" value="1"/>
</dbReference>
<evidence type="ECO:0000256" key="3">
    <source>
        <dbReference type="ARBA" id="ARBA00011774"/>
    </source>
</evidence>
<dbReference type="Pfam" id="PF00534">
    <property type="entry name" value="Glycos_transf_1"/>
    <property type="match status" value="1"/>
</dbReference>
<dbReference type="Pfam" id="PF13579">
    <property type="entry name" value="Glyco_trans_4_4"/>
    <property type="match status" value="1"/>
</dbReference>
<evidence type="ECO:0000256" key="4">
    <source>
        <dbReference type="ARBA" id="ARBA00012536"/>
    </source>
</evidence>
<reference evidence="13" key="1">
    <citation type="journal article" date="2023" name="Nat. Commun.">
        <title>Diploid and tetraploid genomes of Acorus and the evolution of monocots.</title>
        <authorList>
            <person name="Ma L."/>
            <person name="Liu K.W."/>
            <person name="Li Z."/>
            <person name="Hsiao Y.Y."/>
            <person name="Qi Y."/>
            <person name="Fu T."/>
            <person name="Tang G.D."/>
            <person name="Zhang D."/>
            <person name="Sun W.H."/>
            <person name="Liu D.K."/>
            <person name="Li Y."/>
            <person name="Chen G.Z."/>
            <person name="Liu X.D."/>
            <person name="Liao X.Y."/>
            <person name="Jiang Y.T."/>
            <person name="Yu X."/>
            <person name="Hao Y."/>
            <person name="Huang J."/>
            <person name="Zhao X.W."/>
            <person name="Ke S."/>
            <person name="Chen Y.Y."/>
            <person name="Wu W.L."/>
            <person name="Hsu J.L."/>
            <person name="Lin Y.F."/>
            <person name="Huang M.D."/>
            <person name="Li C.Y."/>
            <person name="Huang L."/>
            <person name="Wang Z.W."/>
            <person name="Zhao X."/>
            <person name="Zhong W.Y."/>
            <person name="Peng D.H."/>
            <person name="Ahmad S."/>
            <person name="Lan S."/>
            <person name="Zhang J.S."/>
            <person name="Tsai W.C."/>
            <person name="Van de Peer Y."/>
            <person name="Liu Z.J."/>
        </authorList>
    </citation>
    <scope>NUCLEOTIDE SEQUENCE</scope>
    <source>
        <strain evidence="13">SCP</strain>
    </source>
</reference>
<dbReference type="EMBL" id="JAUJYN010000003">
    <property type="protein sequence ID" value="KAK1274724.1"/>
    <property type="molecule type" value="Genomic_DNA"/>
</dbReference>
<dbReference type="Proteomes" id="UP001179952">
    <property type="component" value="Unassembled WGS sequence"/>
</dbReference>
<dbReference type="GO" id="GO:0046524">
    <property type="term" value="F:sucrose-phosphate synthase activity"/>
    <property type="evidence" value="ECO:0007669"/>
    <property type="project" value="UniProtKB-UniRule"/>
</dbReference>
<dbReference type="InterPro" id="IPR044161">
    <property type="entry name" value="SPS"/>
</dbReference>
<dbReference type="NCBIfam" id="TIGR02468">
    <property type="entry name" value="sucrsPsyn_pln"/>
    <property type="match status" value="1"/>
</dbReference>
<sequence>MAMGNEWINGYLEAILDVGGKSSSTTNNKGISRGGAVEELFRGNGETTGETRLKFSPTKYFVEEVVSGFDEKELHRTWIKVIATRNTKERSNRLENMCWRIWHLARKKKQIKRDDAHRLAKRRLELEQGRNDAADDLSDLSEGEKEKIELSRNELELNKNGSIKDKMPRINSDLQVWNEDDGKRLYIVLVSLHGLVRGDNMELGRDADTGGQVKYVVELARALANIRGVHRVDLLTRQICSPEVDWSYGEPVEMLTRPSDVDSTAGDDACGAYIIRLPCGPRERYIPKELLWLHIPEFVDRALSHIVDVAKSLGDPSDGGKPLLPYVIHGHYADAGEVAAHLSGALNVPMVLTGHSLGRNKFEQLLKQGRLSKEDINATYKIMRRIEGEEFGLDAAEMVVTSTRQEIEEQWGLYDGFDLKLERKLRARRRRGVTCLGRYMSRMTVIPPGMDFSYVTSQNTLDNEGDLKALFGSDRAQNTRKPIPPIWSEITRFFTNPHKPIILALSRPDPKKNVTTLLKAFGESRQLRELANLTLILGNRDDIEEMSGGASSVLTTVLMLIDRYDLYGQVAIPKHHKQSDVPEIYRLAAKTKGVFINPALVEPFGLTLIEAAAYGLPVVATKNGGPMDIIKALNNGVLVDPHDQAAISAALLKLVADKSLWLDCRRSGLRNIHRFSWPEHCRSYLSHVEKRARDRRHHRLEIPTPLAASDEPMTESLRDVEDLSIRISMDGSDLNSDISTVVVNALKRRPGNVDRPFRVSDGGPITGHPGRRQRIFVISVDCYKSNGRIDVDRLSTTVDSIAKAGGSDGRTGLVFSTGSTVREAIEALESCHVSPQYFDALICGSGSDVCYPWRDLDADVEYAAHVEYKWPGEHVQAAAIRLCSPSRDDVAADEDASGSQRWAYSVREGSTVRKVDDVKQRLRMRGFRCGVVYVRRCTRLNVTPLFASRTQALRYLSIRWGVDLSRVTVFVGDRGDTDHEELLLGLHKTVILEGSAEGGSERLVGCEEAYKREDVVPLENPNVVNVKEGYGHQDILAALETVGMH</sequence>
<feature type="domain" description="Glycosyltransferase subfamily 4-like N-terminal" evidence="12">
    <location>
        <begin position="210"/>
        <end position="408"/>
    </location>
</feature>
<keyword evidence="14" id="KW-1185">Reference proteome</keyword>
<evidence type="ECO:0000256" key="2">
    <source>
        <dbReference type="ARBA" id="ARBA00006530"/>
    </source>
</evidence>
<dbReference type="SUPFAM" id="SSF53756">
    <property type="entry name" value="UDP-Glycosyltransferase/glycogen phosphorylase"/>
    <property type="match status" value="1"/>
</dbReference>
<evidence type="ECO:0000256" key="5">
    <source>
        <dbReference type="ARBA" id="ARBA00022676"/>
    </source>
</evidence>
<gene>
    <name evidence="13" type="ORF">QJS04_geneDACA009958</name>
</gene>
<dbReference type="InterPro" id="IPR001296">
    <property type="entry name" value="Glyco_trans_1"/>
</dbReference>
<evidence type="ECO:0000313" key="13">
    <source>
        <dbReference type="EMBL" id="KAK1274724.1"/>
    </source>
</evidence>
<comment type="function">
    <text evidence="7 9">Plays a role in photosynthetic sucrose synthesis by catalyzing the rate-limiting step of sucrose biosynthesis from UDP-glucose and fructose- 6-phosphate. Involved in the regulation of carbon partitioning in the leaves of plants. May regulate the synthesis of sucrose and therefore play a major role as a limiting factor in the export of photoassimilates out of the leaf. Plays a role for sucrose availability that is essential for plant growth and fiber elongation.</text>
</comment>
<evidence type="ECO:0000256" key="6">
    <source>
        <dbReference type="ARBA" id="ARBA00022679"/>
    </source>
</evidence>
<dbReference type="InterPro" id="IPR028098">
    <property type="entry name" value="Glyco_trans_4-like_N"/>
</dbReference>
<evidence type="ECO:0000256" key="9">
    <source>
        <dbReference type="RuleBase" id="RU368006"/>
    </source>
</evidence>
<comment type="subunit">
    <text evidence="3 9">Homodimer or homotetramer.</text>
</comment>
<keyword evidence="6 9" id="KW-0808">Transferase</keyword>
<accession>A0AAV9BD99</accession>